<name>A0ABV1AGW6_9TELE</name>
<keyword evidence="1" id="KW-0472">Membrane</keyword>
<organism evidence="2 3">
    <name type="scientific">Ameca splendens</name>
    <dbReference type="NCBI Taxonomy" id="208324"/>
    <lineage>
        <taxon>Eukaryota</taxon>
        <taxon>Metazoa</taxon>
        <taxon>Chordata</taxon>
        <taxon>Craniata</taxon>
        <taxon>Vertebrata</taxon>
        <taxon>Euteleostomi</taxon>
        <taxon>Actinopterygii</taxon>
        <taxon>Neopterygii</taxon>
        <taxon>Teleostei</taxon>
        <taxon>Neoteleostei</taxon>
        <taxon>Acanthomorphata</taxon>
        <taxon>Ovalentaria</taxon>
        <taxon>Atherinomorphae</taxon>
        <taxon>Cyprinodontiformes</taxon>
        <taxon>Goodeidae</taxon>
        <taxon>Ameca</taxon>
    </lineage>
</organism>
<protein>
    <submittedName>
        <fullName evidence="2">Uncharacterized protein</fullName>
    </submittedName>
</protein>
<reference evidence="2 3" key="1">
    <citation type="submission" date="2021-06" db="EMBL/GenBank/DDBJ databases">
        <authorList>
            <person name="Palmer J.M."/>
        </authorList>
    </citation>
    <scope>NUCLEOTIDE SEQUENCE [LARGE SCALE GENOMIC DNA]</scope>
    <source>
        <strain evidence="2 3">AS_MEX2019</strain>
        <tissue evidence="2">Muscle</tissue>
    </source>
</reference>
<sequence>KPSTSSNTTITPPPPFQSLPCVFPSLVCVIVVVLLVILVLLVRRHVQRKSEGNQQVGWENINYTDINISHHRRQKNKSNEERDPAVVYSAVRREDVSYGEIAIRNKGNKAKTKGRTALLQLLPHIFLSVGRSHCRCMLLYRRTWYC</sequence>
<keyword evidence="1" id="KW-0812">Transmembrane</keyword>
<dbReference type="EMBL" id="JAHRIP010090837">
    <property type="protein sequence ID" value="MEQ2316906.1"/>
    <property type="molecule type" value="Genomic_DNA"/>
</dbReference>
<keyword evidence="3" id="KW-1185">Reference proteome</keyword>
<proteinExistence type="predicted"/>
<evidence type="ECO:0000313" key="3">
    <source>
        <dbReference type="Proteomes" id="UP001469553"/>
    </source>
</evidence>
<dbReference type="Proteomes" id="UP001469553">
    <property type="component" value="Unassembled WGS sequence"/>
</dbReference>
<accession>A0ABV1AGW6</accession>
<evidence type="ECO:0000256" key="1">
    <source>
        <dbReference type="SAM" id="Phobius"/>
    </source>
</evidence>
<evidence type="ECO:0000313" key="2">
    <source>
        <dbReference type="EMBL" id="MEQ2316906.1"/>
    </source>
</evidence>
<keyword evidence="1" id="KW-1133">Transmembrane helix</keyword>
<gene>
    <name evidence="2" type="ORF">AMECASPLE_037214</name>
</gene>
<feature type="transmembrane region" description="Helical" evidence="1">
    <location>
        <begin position="22"/>
        <end position="42"/>
    </location>
</feature>
<feature type="non-terminal residue" evidence="2">
    <location>
        <position position="1"/>
    </location>
</feature>
<comment type="caution">
    <text evidence="2">The sequence shown here is derived from an EMBL/GenBank/DDBJ whole genome shotgun (WGS) entry which is preliminary data.</text>
</comment>